<keyword evidence="2" id="KW-1185">Reference proteome</keyword>
<dbReference type="EMBL" id="JARKNE010000011">
    <property type="protein sequence ID" value="KAK5787149.1"/>
    <property type="molecule type" value="Genomic_DNA"/>
</dbReference>
<evidence type="ECO:0000313" key="1">
    <source>
        <dbReference type="EMBL" id="KAK5787149.1"/>
    </source>
</evidence>
<proteinExistence type="predicted"/>
<name>A0ABR0N983_GOSAR</name>
<protein>
    <submittedName>
        <fullName evidence="1">Uncharacterized protein</fullName>
    </submittedName>
</protein>
<dbReference type="Proteomes" id="UP001358586">
    <property type="component" value="Chromosome 11"/>
</dbReference>
<sequence length="68" mass="8068">MSRFDWQTKLVILSSSSALNFSTEPEKKNTQVDEIERVEKVVCCKRIIPKNCVWMMIWFSCDPWAVER</sequence>
<accession>A0ABR0N983</accession>
<reference evidence="1 2" key="1">
    <citation type="submission" date="2023-03" db="EMBL/GenBank/DDBJ databases">
        <title>WGS of Gossypium arboreum.</title>
        <authorList>
            <person name="Yu D."/>
        </authorList>
    </citation>
    <scope>NUCLEOTIDE SEQUENCE [LARGE SCALE GENOMIC DNA]</scope>
    <source>
        <tissue evidence="1">Leaf</tissue>
    </source>
</reference>
<evidence type="ECO:0000313" key="2">
    <source>
        <dbReference type="Proteomes" id="UP001358586"/>
    </source>
</evidence>
<gene>
    <name evidence="1" type="ORF">PVK06_041802</name>
</gene>
<comment type="caution">
    <text evidence="1">The sequence shown here is derived from an EMBL/GenBank/DDBJ whole genome shotgun (WGS) entry which is preliminary data.</text>
</comment>
<organism evidence="1 2">
    <name type="scientific">Gossypium arboreum</name>
    <name type="common">Tree cotton</name>
    <name type="synonym">Gossypium nanking</name>
    <dbReference type="NCBI Taxonomy" id="29729"/>
    <lineage>
        <taxon>Eukaryota</taxon>
        <taxon>Viridiplantae</taxon>
        <taxon>Streptophyta</taxon>
        <taxon>Embryophyta</taxon>
        <taxon>Tracheophyta</taxon>
        <taxon>Spermatophyta</taxon>
        <taxon>Magnoliopsida</taxon>
        <taxon>eudicotyledons</taxon>
        <taxon>Gunneridae</taxon>
        <taxon>Pentapetalae</taxon>
        <taxon>rosids</taxon>
        <taxon>malvids</taxon>
        <taxon>Malvales</taxon>
        <taxon>Malvaceae</taxon>
        <taxon>Malvoideae</taxon>
        <taxon>Gossypium</taxon>
    </lineage>
</organism>